<dbReference type="InterPro" id="IPR029069">
    <property type="entry name" value="HotDog_dom_sf"/>
</dbReference>
<evidence type="ECO:0000313" key="6">
    <source>
        <dbReference type="Proteomes" id="UP001066327"/>
    </source>
</evidence>
<accession>A0AAX3YVY4</accession>
<dbReference type="RefSeq" id="WP_169695805.1">
    <property type="nucleotide sequence ID" value="NZ_CP130956.1"/>
</dbReference>
<geneLocation type="plasmid" evidence="5 7">
    <name>pRho-VOC14-L</name>
</geneLocation>
<dbReference type="InterPro" id="IPR039375">
    <property type="entry name" value="NodN-like"/>
</dbReference>
<name>A0AAX3YVY4_RHOOP</name>
<evidence type="ECO:0000313" key="3">
    <source>
        <dbReference type="EMBL" id="MCZ4589332.1"/>
    </source>
</evidence>
<evidence type="ECO:0000259" key="2">
    <source>
        <dbReference type="Pfam" id="PF01575"/>
    </source>
</evidence>
<dbReference type="EMBL" id="CP130956">
    <property type="protein sequence ID" value="WLF51696.1"/>
    <property type="molecule type" value="Genomic_DNA"/>
</dbReference>
<gene>
    <name evidence="3" type="ORF">O4328_37830</name>
    <name evidence="4" type="ORF">Q5707_40050</name>
    <name evidence="5" type="ORF">Q5707_44945</name>
</gene>
<dbReference type="AlphaFoldDB" id="A0AAX3YVY4"/>
<protein>
    <submittedName>
        <fullName evidence="5">MaoC family dehydratase</fullName>
    </submittedName>
</protein>
<sequence length="151" mass="16523">MRTTTTVDGLKSLVGTTLDPSDWFEITQGRIATFADATDDHQWIHLDPERARKESPFRRTIAHGYLTLSLLSVMFAQVLEVQGTSLAVNYGLNKVRFPAPVPAGSKVRLEAEIISAQDISGGVQIVVAATVACSATDKPVCVAEPLFRYYR</sequence>
<dbReference type="EMBL" id="CP130956">
    <property type="protein sequence ID" value="WLF52507.1"/>
    <property type="molecule type" value="Genomic_DNA"/>
</dbReference>
<dbReference type="Proteomes" id="UP001066327">
    <property type="component" value="Unassembled WGS sequence"/>
</dbReference>
<comment type="similarity">
    <text evidence="1">Belongs to the enoyl-CoA hydratase/isomerase family.</text>
</comment>
<dbReference type="Proteomes" id="UP001231166">
    <property type="component" value="Plasmid pRho-VOC14-L"/>
</dbReference>
<evidence type="ECO:0000313" key="4">
    <source>
        <dbReference type="EMBL" id="WLF51696.1"/>
    </source>
</evidence>
<keyword evidence="5" id="KW-0614">Plasmid</keyword>
<reference evidence="5" key="2">
    <citation type="submission" date="2023-07" db="EMBL/GenBank/DDBJ databases">
        <title>Genomic analysis of Rhodococcus opacus VOC-14 with glycol ethers degradation activity.</title>
        <authorList>
            <person name="Narkevich D.A."/>
            <person name="Hlushen A.M."/>
            <person name="Akhremchuk A.E."/>
            <person name="Sikolenko M.A."/>
            <person name="Valentovich L.N."/>
        </authorList>
    </citation>
    <scope>NUCLEOTIDE SEQUENCE</scope>
    <source>
        <strain evidence="5">VOC-14</strain>
        <plasmid evidence="5">pRho-VOC14-L</plasmid>
    </source>
</reference>
<keyword evidence="6" id="KW-1185">Reference proteome</keyword>
<dbReference type="Gene3D" id="3.10.129.10">
    <property type="entry name" value="Hotdog Thioesterase"/>
    <property type="match status" value="1"/>
</dbReference>
<dbReference type="PANTHER" id="PTHR42993:SF1">
    <property type="entry name" value="MAOC-LIKE DEHYDRATASE DOMAIN-CONTAINING PROTEIN"/>
    <property type="match status" value="1"/>
</dbReference>
<evidence type="ECO:0000313" key="7">
    <source>
        <dbReference type="Proteomes" id="UP001231166"/>
    </source>
</evidence>
<dbReference type="CDD" id="cd03450">
    <property type="entry name" value="NodN"/>
    <property type="match status" value="1"/>
</dbReference>
<evidence type="ECO:0000256" key="1">
    <source>
        <dbReference type="ARBA" id="ARBA00005254"/>
    </source>
</evidence>
<dbReference type="Pfam" id="PF01575">
    <property type="entry name" value="MaoC_dehydratas"/>
    <property type="match status" value="1"/>
</dbReference>
<organism evidence="5 7">
    <name type="scientific">Rhodococcus opacus</name>
    <name type="common">Nocardia opaca</name>
    <dbReference type="NCBI Taxonomy" id="37919"/>
    <lineage>
        <taxon>Bacteria</taxon>
        <taxon>Bacillati</taxon>
        <taxon>Actinomycetota</taxon>
        <taxon>Actinomycetes</taxon>
        <taxon>Mycobacteriales</taxon>
        <taxon>Nocardiaceae</taxon>
        <taxon>Rhodococcus</taxon>
    </lineage>
</organism>
<dbReference type="InterPro" id="IPR002539">
    <property type="entry name" value="MaoC-like_dom"/>
</dbReference>
<reference evidence="3" key="1">
    <citation type="submission" date="2022-12" db="EMBL/GenBank/DDBJ databases">
        <authorList>
            <person name="Krivoruchko A.V."/>
            <person name="Elkin A."/>
        </authorList>
    </citation>
    <scope>NUCLEOTIDE SEQUENCE</scope>
    <source>
        <strain evidence="3">IEGM 249</strain>
    </source>
</reference>
<feature type="domain" description="MaoC-like" evidence="2">
    <location>
        <begin position="13"/>
        <end position="122"/>
    </location>
</feature>
<evidence type="ECO:0000313" key="5">
    <source>
        <dbReference type="EMBL" id="WLF52507.1"/>
    </source>
</evidence>
<dbReference type="PANTHER" id="PTHR42993">
    <property type="entry name" value="MAOC-LIKE DEHYDRATASE DOMAIN-CONTAINING PROTEIN"/>
    <property type="match status" value="1"/>
</dbReference>
<proteinExistence type="inferred from homology"/>
<dbReference type="SUPFAM" id="SSF54637">
    <property type="entry name" value="Thioesterase/thiol ester dehydrase-isomerase"/>
    <property type="match status" value="1"/>
</dbReference>
<dbReference type="EMBL" id="JAPWIS010000030">
    <property type="protein sequence ID" value="MCZ4589332.1"/>
    <property type="molecule type" value="Genomic_DNA"/>
</dbReference>